<sequence length="329" mass="35788">MGKNEGGPDNLGATFYDPVEILQGFSSLGSLAQPNNIPFSGNILIGKEVSNDSSNPTLILPMYYTLVWTIGSLDIKKYGDAYIWLPNAPDGDSVVGYVIGNSTVKPPLNKVHRVYKYLTDTINIIDLGTDSVLYLDGLDVCGSMDRFVVRNVSMASLKGNLSKSMPNLNQIKALIQAYSSVIYFILMKLTSLLKLTNFSKAMLWFTDEGMNLPRDGSSQDSIKKRSLQDASSYFHVKPVSGGVFTDIVIWIFYPFNGGASAKLEFINLSLGKLGEHVGDSEHSTLRGVFCCSSGVDIEVRDDTTKSDKMTDTRVRVVVIAAGVYGVGSG</sequence>
<proteinExistence type="predicted"/>
<reference evidence="2" key="1">
    <citation type="journal article" date="2022" name="Mol. Ecol. Resour.">
        <title>The genomes of chicory, endive, great burdock and yacon provide insights into Asteraceae palaeo-polyploidization history and plant inulin production.</title>
        <authorList>
            <person name="Fan W."/>
            <person name="Wang S."/>
            <person name="Wang H."/>
            <person name="Wang A."/>
            <person name="Jiang F."/>
            <person name="Liu H."/>
            <person name="Zhao H."/>
            <person name="Xu D."/>
            <person name="Zhang Y."/>
        </authorList>
    </citation>
    <scope>NUCLEOTIDE SEQUENCE [LARGE SCALE GENOMIC DNA]</scope>
    <source>
        <strain evidence="2">cv. Punajuju</strain>
    </source>
</reference>
<gene>
    <name evidence="1" type="ORF">L2E82_16095</name>
</gene>
<reference evidence="1 2" key="2">
    <citation type="journal article" date="2022" name="Mol. Ecol. Resour.">
        <title>The genomes of chicory, endive, great burdock and yacon provide insights into Asteraceae paleo-polyploidization history and plant inulin production.</title>
        <authorList>
            <person name="Fan W."/>
            <person name="Wang S."/>
            <person name="Wang H."/>
            <person name="Wang A."/>
            <person name="Jiang F."/>
            <person name="Liu H."/>
            <person name="Zhao H."/>
            <person name="Xu D."/>
            <person name="Zhang Y."/>
        </authorList>
    </citation>
    <scope>NUCLEOTIDE SEQUENCE [LARGE SCALE GENOMIC DNA]</scope>
    <source>
        <strain evidence="2">cv. Punajuju</strain>
        <tissue evidence="1">Leaves</tissue>
    </source>
</reference>
<dbReference type="Proteomes" id="UP001055811">
    <property type="component" value="Linkage Group LG03"/>
</dbReference>
<organism evidence="1 2">
    <name type="scientific">Cichorium intybus</name>
    <name type="common">Chicory</name>
    <dbReference type="NCBI Taxonomy" id="13427"/>
    <lineage>
        <taxon>Eukaryota</taxon>
        <taxon>Viridiplantae</taxon>
        <taxon>Streptophyta</taxon>
        <taxon>Embryophyta</taxon>
        <taxon>Tracheophyta</taxon>
        <taxon>Spermatophyta</taxon>
        <taxon>Magnoliopsida</taxon>
        <taxon>eudicotyledons</taxon>
        <taxon>Gunneridae</taxon>
        <taxon>Pentapetalae</taxon>
        <taxon>asterids</taxon>
        <taxon>campanulids</taxon>
        <taxon>Asterales</taxon>
        <taxon>Asteraceae</taxon>
        <taxon>Cichorioideae</taxon>
        <taxon>Cichorieae</taxon>
        <taxon>Cichoriinae</taxon>
        <taxon>Cichorium</taxon>
    </lineage>
</organism>
<keyword evidence="2" id="KW-1185">Reference proteome</keyword>
<comment type="caution">
    <text evidence="1">The sequence shown here is derived from an EMBL/GenBank/DDBJ whole genome shotgun (WGS) entry which is preliminary data.</text>
</comment>
<name>A0ACB9F5W0_CICIN</name>
<accession>A0ACB9F5W0</accession>
<evidence type="ECO:0000313" key="2">
    <source>
        <dbReference type="Proteomes" id="UP001055811"/>
    </source>
</evidence>
<dbReference type="EMBL" id="CM042011">
    <property type="protein sequence ID" value="KAI3766047.1"/>
    <property type="molecule type" value="Genomic_DNA"/>
</dbReference>
<evidence type="ECO:0000313" key="1">
    <source>
        <dbReference type="EMBL" id="KAI3766047.1"/>
    </source>
</evidence>
<protein>
    <submittedName>
        <fullName evidence="1">Uncharacterized protein</fullName>
    </submittedName>
</protein>